<evidence type="ECO:0000313" key="3">
    <source>
        <dbReference type="Proteomes" id="UP000653730"/>
    </source>
</evidence>
<evidence type="ECO:0000256" key="1">
    <source>
        <dbReference type="SAM" id="Phobius"/>
    </source>
</evidence>
<feature type="transmembrane region" description="Helical" evidence="1">
    <location>
        <begin position="73"/>
        <end position="92"/>
    </location>
</feature>
<dbReference type="Pfam" id="PF13781">
    <property type="entry name" value="DoxX_3"/>
    <property type="match status" value="1"/>
</dbReference>
<keyword evidence="3" id="KW-1185">Reference proteome</keyword>
<proteinExistence type="predicted"/>
<dbReference type="Proteomes" id="UP000653730">
    <property type="component" value="Unassembled WGS sequence"/>
</dbReference>
<feature type="transmembrane region" description="Helical" evidence="1">
    <location>
        <begin position="49"/>
        <end position="66"/>
    </location>
</feature>
<feature type="transmembrane region" description="Helical" evidence="1">
    <location>
        <begin position="98"/>
        <end position="116"/>
    </location>
</feature>
<gene>
    <name evidence="2" type="ORF">IBL28_17520</name>
</gene>
<keyword evidence="1" id="KW-1133">Transmembrane helix</keyword>
<feature type="transmembrane region" description="Helical" evidence="1">
    <location>
        <begin position="7"/>
        <end position="29"/>
    </location>
</feature>
<dbReference type="RefSeq" id="WP_187966903.1">
    <property type="nucleotide sequence ID" value="NZ_JACVDC010000072.1"/>
</dbReference>
<reference evidence="2 3" key="1">
    <citation type="submission" date="2020-09" db="EMBL/GenBank/DDBJ databases">
        <title>Sinomicrobium weinanense sp. nov., a halophilic bacteria isolated from saline-alkali soil.</title>
        <authorList>
            <person name="Wu P."/>
            <person name="Ren H."/>
            <person name="Mei Y."/>
            <person name="Liang Y."/>
            <person name="Chen Z."/>
        </authorList>
    </citation>
    <scope>NUCLEOTIDE SEQUENCE [LARGE SCALE GENOMIC DNA]</scope>
    <source>
        <strain evidence="2 3">FJxs</strain>
    </source>
</reference>
<comment type="caution">
    <text evidence="2">The sequence shown here is derived from an EMBL/GenBank/DDBJ whole genome shotgun (WGS) entry which is preliminary data.</text>
</comment>
<keyword evidence="1" id="KW-0812">Transmembrane</keyword>
<sequence>MTAINTYRILTFFITGVWLINGLVCKMLNLVPRHQQIVARILGEDHSRHLTILIGFSEIIMGIWVLTRFKSKFNAITQIIIVVIMNTLEFILTPDLLLWGRLNAVFALLFVGLVYYNEFVLNRKLKLQTLP</sequence>
<accession>A0A926JUX8</accession>
<keyword evidence="1" id="KW-0472">Membrane</keyword>
<name>A0A926JUX8_9FLAO</name>
<dbReference type="InterPro" id="IPR025695">
    <property type="entry name" value="DoxX-like"/>
</dbReference>
<organism evidence="2 3">
    <name type="scientific">Sinomicrobium weinanense</name>
    <dbReference type="NCBI Taxonomy" id="2842200"/>
    <lineage>
        <taxon>Bacteria</taxon>
        <taxon>Pseudomonadati</taxon>
        <taxon>Bacteroidota</taxon>
        <taxon>Flavobacteriia</taxon>
        <taxon>Flavobacteriales</taxon>
        <taxon>Flavobacteriaceae</taxon>
        <taxon>Sinomicrobium</taxon>
    </lineage>
</organism>
<dbReference type="AlphaFoldDB" id="A0A926JUX8"/>
<dbReference type="EMBL" id="JACVDC010000072">
    <property type="protein sequence ID" value="MBC9797774.1"/>
    <property type="molecule type" value="Genomic_DNA"/>
</dbReference>
<evidence type="ECO:0000313" key="2">
    <source>
        <dbReference type="EMBL" id="MBC9797774.1"/>
    </source>
</evidence>
<protein>
    <submittedName>
        <fullName evidence="2">DoxX-like family protein</fullName>
    </submittedName>
</protein>